<feature type="coiled-coil region" evidence="1">
    <location>
        <begin position="5"/>
        <end position="58"/>
    </location>
</feature>
<accession>A0ABU0LSK3</accession>
<organism evidence="2 3">
    <name type="scientific">Ancylobacter amanitiformis</name>
    <dbReference type="NCBI Taxonomy" id="217069"/>
    <lineage>
        <taxon>Bacteria</taxon>
        <taxon>Pseudomonadati</taxon>
        <taxon>Pseudomonadota</taxon>
        <taxon>Alphaproteobacteria</taxon>
        <taxon>Hyphomicrobiales</taxon>
        <taxon>Xanthobacteraceae</taxon>
        <taxon>Ancylobacter</taxon>
    </lineage>
</organism>
<evidence type="ECO:0000256" key="1">
    <source>
        <dbReference type="SAM" id="Coils"/>
    </source>
</evidence>
<protein>
    <submittedName>
        <fullName evidence="2">Uncharacterized protein</fullName>
    </submittedName>
</protein>
<gene>
    <name evidence="2" type="ORF">QOZ99_002589</name>
</gene>
<evidence type="ECO:0000313" key="2">
    <source>
        <dbReference type="EMBL" id="MDQ0511690.1"/>
    </source>
</evidence>
<sequence length="58" mass="6440">MHEKLQSLRVRLLSAQRELIKAAAEAGTIPSDNMMRKIADMEVTIGALEAMIEDEKAN</sequence>
<evidence type="ECO:0000313" key="3">
    <source>
        <dbReference type="Proteomes" id="UP001235094"/>
    </source>
</evidence>
<reference evidence="2 3" key="1">
    <citation type="submission" date="2023-07" db="EMBL/GenBank/DDBJ databases">
        <title>Genomic Encyclopedia of Type Strains, Phase IV (KMG-IV): sequencing the most valuable type-strain genomes for metagenomic binning, comparative biology and taxonomic classification.</title>
        <authorList>
            <person name="Goeker M."/>
        </authorList>
    </citation>
    <scope>NUCLEOTIDE SEQUENCE [LARGE SCALE GENOMIC DNA]</scope>
    <source>
        <strain evidence="2 3">DSM 15561</strain>
    </source>
</reference>
<proteinExistence type="predicted"/>
<name>A0ABU0LSK3_9HYPH</name>
<keyword evidence="3" id="KW-1185">Reference proteome</keyword>
<dbReference type="EMBL" id="JAUSVR010000007">
    <property type="protein sequence ID" value="MDQ0511690.1"/>
    <property type="molecule type" value="Genomic_DNA"/>
</dbReference>
<comment type="caution">
    <text evidence="2">The sequence shown here is derived from an EMBL/GenBank/DDBJ whole genome shotgun (WGS) entry which is preliminary data.</text>
</comment>
<dbReference type="RefSeq" id="WP_306890380.1">
    <property type="nucleotide sequence ID" value="NZ_JAUSVR010000007.1"/>
</dbReference>
<keyword evidence="1" id="KW-0175">Coiled coil</keyword>
<dbReference type="Proteomes" id="UP001235094">
    <property type="component" value="Unassembled WGS sequence"/>
</dbReference>